<organism evidence="1 2">
    <name type="scientific">Candidatus Nitrososphaera evergladensis SR1</name>
    <dbReference type="NCBI Taxonomy" id="1459636"/>
    <lineage>
        <taxon>Archaea</taxon>
        <taxon>Nitrososphaerota</taxon>
        <taxon>Nitrososphaeria</taxon>
        <taxon>Nitrososphaerales</taxon>
        <taxon>Nitrososphaeraceae</taxon>
        <taxon>Nitrososphaera</taxon>
    </lineage>
</organism>
<reference evidence="1 2" key="1">
    <citation type="journal article" date="2014" name="PLoS ONE">
        <title>Genome Sequence of Candidatus Nitrososphaera evergladensis from Group I.1b Enriched from Everglades Soil Reveals Novel Genomic Features of the Ammonia-Oxidizing Archaea.</title>
        <authorList>
            <person name="Zhalnina K.V."/>
            <person name="Dias R."/>
            <person name="Leonard M.T."/>
            <person name="Dorr de Quadros P."/>
            <person name="Camargo F.A."/>
            <person name="Drew J.C."/>
            <person name="Farmerie W.G."/>
            <person name="Daroub S.H."/>
            <person name="Triplett E.W."/>
        </authorList>
    </citation>
    <scope>NUCLEOTIDE SEQUENCE [LARGE SCALE GENOMIC DNA]</scope>
    <source>
        <strain evidence="1 2">SR1</strain>
    </source>
</reference>
<protein>
    <submittedName>
        <fullName evidence="1">Uncharacterized protein</fullName>
    </submittedName>
</protein>
<keyword evidence="2" id="KW-1185">Reference proteome</keyword>
<gene>
    <name evidence="1" type="ORF">NTE_00381</name>
</gene>
<name>A0A075MMI6_9ARCH</name>
<dbReference type="STRING" id="1459636.NTE_00381"/>
<evidence type="ECO:0000313" key="1">
    <source>
        <dbReference type="EMBL" id="AIF82463.1"/>
    </source>
</evidence>
<dbReference type="KEGG" id="nev:NTE_00381"/>
<dbReference type="HOGENOM" id="CLU_206903_0_0_2"/>
<accession>A0A075MMI6</accession>
<dbReference type="EMBL" id="CP007174">
    <property type="protein sequence ID" value="AIF82463.1"/>
    <property type="molecule type" value="Genomic_DNA"/>
</dbReference>
<sequence>MNGNNQELGSLIPNLYVTWSAMNLLESISWVALGFVPTFAAMEAAWRMAKWRQAKLFGATQVRL</sequence>
<proteinExistence type="predicted"/>
<evidence type="ECO:0000313" key="2">
    <source>
        <dbReference type="Proteomes" id="UP000028194"/>
    </source>
</evidence>
<dbReference type="Proteomes" id="UP000028194">
    <property type="component" value="Chromosome"/>
</dbReference>
<dbReference type="AlphaFoldDB" id="A0A075MMI6"/>